<accession>A0ABQ3KCA5</accession>
<sequence>MQSNLSFVTLHTTDYARARAFFVDTLGFEPNEERPGANAFVSAGGAGLALRENKDVKPPLGQGVTVFFTVPDLQAYHDRLAKAGAEIVEPVHEMPFGPTFTVATPDGHWLGFWQGE</sequence>
<dbReference type="InterPro" id="IPR029068">
    <property type="entry name" value="Glyas_Bleomycin-R_OHBP_Dase"/>
</dbReference>
<dbReference type="InterPro" id="IPR052164">
    <property type="entry name" value="Anthracycline_SecMetBiosynth"/>
</dbReference>
<protein>
    <recommendedName>
        <fullName evidence="1">VOC domain-containing protein</fullName>
    </recommendedName>
</protein>
<keyword evidence="3" id="KW-1185">Reference proteome</keyword>
<dbReference type="RefSeq" id="WP_189644179.1">
    <property type="nucleotide sequence ID" value="NZ_BNAL01000068.1"/>
</dbReference>
<evidence type="ECO:0000313" key="3">
    <source>
        <dbReference type="Proteomes" id="UP000632154"/>
    </source>
</evidence>
<comment type="caution">
    <text evidence="2">The sequence shown here is derived from an EMBL/GenBank/DDBJ whole genome shotgun (WGS) entry which is preliminary data.</text>
</comment>
<gene>
    <name evidence="2" type="ORF">GCM10017783_25980</name>
</gene>
<dbReference type="InterPro" id="IPR004360">
    <property type="entry name" value="Glyas_Fos-R_dOase_dom"/>
</dbReference>
<proteinExistence type="predicted"/>
<name>A0ABQ3KCA5_9DEIO</name>
<dbReference type="PANTHER" id="PTHR33993:SF2">
    <property type="entry name" value="VOC DOMAIN-CONTAINING PROTEIN"/>
    <property type="match status" value="1"/>
</dbReference>
<dbReference type="EMBL" id="BNAL01000068">
    <property type="protein sequence ID" value="GHG12831.1"/>
    <property type="molecule type" value="Genomic_DNA"/>
</dbReference>
<dbReference type="Proteomes" id="UP000632154">
    <property type="component" value="Unassembled WGS sequence"/>
</dbReference>
<dbReference type="SUPFAM" id="SSF54593">
    <property type="entry name" value="Glyoxalase/Bleomycin resistance protein/Dihydroxybiphenyl dioxygenase"/>
    <property type="match status" value="1"/>
</dbReference>
<dbReference type="InterPro" id="IPR037523">
    <property type="entry name" value="VOC_core"/>
</dbReference>
<evidence type="ECO:0000313" key="2">
    <source>
        <dbReference type="EMBL" id="GHG12831.1"/>
    </source>
</evidence>
<evidence type="ECO:0000259" key="1">
    <source>
        <dbReference type="PROSITE" id="PS51819"/>
    </source>
</evidence>
<dbReference type="PROSITE" id="PS51819">
    <property type="entry name" value="VOC"/>
    <property type="match status" value="1"/>
</dbReference>
<dbReference type="PANTHER" id="PTHR33993">
    <property type="entry name" value="GLYOXALASE-RELATED"/>
    <property type="match status" value="1"/>
</dbReference>
<dbReference type="Gene3D" id="3.10.180.10">
    <property type="entry name" value="2,3-Dihydroxybiphenyl 1,2-Dioxygenase, domain 1"/>
    <property type="match status" value="1"/>
</dbReference>
<feature type="domain" description="VOC" evidence="1">
    <location>
        <begin position="4"/>
        <end position="115"/>
    </location>
</feature>
<dbReference type="Pfam" id="PF00903">
    <property type="entry name" value="Glyoxalase"/>
    <property type="match status" value="1"/>
</dbReference>
<reference evidence="3" key="1">
    <citation type="journal article" date="2019" name="Int. J. Syst. Evol. Microbiol.">
        <title>The Global Catalogue of Microorganisms (GCM) 10K type strain sequencing project: providing services to taxonomists for standard genome sequencing and annotation.</title>
        <authorList>
            <consortium name="The Broad Institute Genomics Platform"/>
            <consortium name="The Broad Institute Genome Sequencing Center for Infectious Disease"/>
            <person name="Wu L."/>
            <person name="Ma J."/>
        </authorList>
    </citation>
    <scope>NUCLEOTIDE SEQUENCE [LARGE SCALE GENOMIC DNA]</scope>
    <source>
        <strain evidence="3">CGMCC 1.18439</strain>
    </source>
</reference>
<organism evidence="2 3">
    <name type="scientific">Deinococcus piscis</name>
    <dbReference type="NCBI Taxonomy" id="394230"/>
    <lineage>
        <taxon>Bacteria</taxon>
        <taxon>Thermotogati</taxon>
        <taxon>Deinococcota</taxon>
        <taxon>Deinococci</taxon>
        <taxon>Deinococcales</taxon>
        <taxon>Deinococcaceae</taxon>
        <taxon>Deinococcus</taxon>
    </lineage>
</organism>